<proteinExistence type="predicted"/>
<dbReference type="Proteomes" id="UP000263012">
    <property type="component" value="Chromosome"/>
</dbReference>
<dbReference type="InterPro" id="IPR055979">
    <property type="entry name" value="DUF7557"/>
</dbReference>
<organism evidence="1 2">
    <name type="scientific">Halalkaliarchaeum desulfuricum</name>
    <dbReference type="NCBI Taxonomy" id="2055893"/>
    <lineage>
        <taxon>Archaea</taxon>
        <taxon>Methanobacteriati</taxon>
        <taxon>Methanobacteriota</taxon>
        <taxon>Stenosarchaea group</taxon>
        <taxon>Halobacteria</taxon>
        <taxon>Halobacteriales</taxon>
        <taxon>Haloferacaceae</taxon>
        <taxon>Halalkaliarchaeum</taxon>
    </lineage>
</organism>
<accession>A0A343TLX9</accession>
<dbReference type="Pfam" id="PF24434">
    <property type="entry name" value="DUF7557"/>
    <property type="match status" value="1"/>
</dbReference>
<protein>
    <submittedName>
        <fullName evidence="1">Uncharacterized protein</fullName>
    </submittedName>
</protein>
<gene>
    <name evidence="1" type="ORF">AArcSl_2480</name>
</gene>
<evidence type="ECO:0000313" key="2">
    <source>
        <dbReference type="Proteomes" id="UP000263012"/>
    </source>
</evidence>
<evidence type="ECO:0000313" key="1">
    <source>
        <dbReference type="EMBL" id="AUX10101.1"/>
    </source>
</evidence>
<dbReference type="KEGG" id="hdf:AArcSl_2480"/>
<dbReference type="AlphaFoldDB" id="A0A343TLX9"/>
<name>A0A343TLX9_9EURY</name>
<sequence length="72" mass="8249">MPTDPSKATFTRSLLSSGTVSADKMPQVHLDEETIERLDSLRQEDEEYDEIINELINIYEVEELTLYRSGGE</sequence>
<keyword evidence="2" id="KW-1185">Reference proteome</keyword>
<dbReference type="EMBL" id="CP025066">
    <property type="protein sequence ID" value="AUX10101.1"/>
    <property type="molecule type" value="Genomic_DNA"/>
</dbReference>
<reference evidence="2" key="1">
    <citation type="submission" date="2017-11" db="EMBL/GenBank/DDBJ databases">
        <title>Phenotypic and genomic properties of facultatively anaerobic sulfur-reducing natronoarchaea from hypersaline soda lakes.</title>
        <authorList>
            <person name="Sorokin D.Y."/>
            <person name="Kublanov I.V."/>
            <person name="Roman P."/>
            <person name="Sinninghe Damste J.S."/>
            <person name="Golyshin P.N."/>
            <person name="Rojo D."/>
            <person name="Ciordia S."/>
            <person name="Mena M.D.C."/>
            <person name="Ferrer M."/>
            <person name="Messina E."/>
            <person name="Smedile F."/>
            <person name="La Spada G."/>
            <person name="La Cono V."/>
            <person name="Yakimov M.M."/>
        </authorList>
    </citation>
    <scope>NUCLEOTIDE SEQUENCE [LARGE SCALE GENOMIC DNA]</scope>
    <source>
        <strain evidence="2">AArc-Sl</strain>
    </source>
</reference>